<reference evidence="3" key="1">
    <citation type="submission" date="2025-08" db="UniProtKB">
        <authorList>
            <consortium name="RefSeq"/>
        </authorList>
    </citation>
    <scope>IDENTIFICATION</scope>
</reference>
<evidence type="ECO:0000313" key="3">
    <source>
        <dbReference type="RefSeq" id="XP_021119445.1"/>
    </source>
</evidence>
<feature type="region of interest" description="Disordered" evidence="1">
    <location>
        <begin position="1"/>
        <end position="181"/>
    </location>
</feature>
<protein>
    <submittedName>
        <fullName evidence="3">Cytospin-B-like</fullName>
    </submittedName>
</protein>
<dbReference type="Proteomes" id="UP000694906">
    <property type="component" value="Unplaced"/>
</dbReference>
<evidence type="ECO:0000256" key="1">
    <source>
        <dbReference type="SAM" id="MobiDB-lite"/>
    </source>
</evidence>
<dbReference type="GeneID" id="110350550"/>
<gene>
    <name evidence="3" type="primary">LOC110350550</name>
</gene>
<keyword evidence="2" id="KW-1185">Reference proteome</keyword>
<feature type="compositionally biased region" description="Basic and acidic residues" evidence="1">
    <location>
        <begin position="94"/>
        <end position="138"/>
    </location>
</feature>
<evidence type="ECO:0000313" key="2">
    <source>
        <dbReference type="Proteomes" id="UP000694906"/>
    </source>
</evidence>
<dbReference type="RefSeq" id="XP_021119445.1">
    <property type="nucleotide sequence ID" value="XM_021263786.1"/>
</dbReference>
<feature type="compositionally biased region" description="Polar residues" evidence="1">
    <location>
        <begin position="142"/>
        <end position="159"/>
    </location>
</feature>
<feature type="compositionally biased region" description="Basic and acidic residues" evidence="1">
    <location>
        <begin position="168"/>
        <end position="181"/>
    </location>
</feature>
<name>A0AAX6TCQ8_HETGA</name>
<organism evidence="2 3">
    <name type="scientific">Heterocephalus glaber</name>
    <name type="common">Naked mole rat</name>
    <dbReference type="NCBI Taxonomy" id="10181"/>
    <lineage>
        <taxon>Eukaryota</taxon>
        <taxon>Metazoa</taxon>
        <taxon>Chordata</taxon>
        <taxon>Craniata</taxon>
        <taxon>Vertebrata</taxon>
        <taxon>Euteleostomi</taxon>
        <taxon>Mammalia</taxon>
        <taxon>Eutheria</taxon>
        <taxon>Euarchontoglires</taxon>
        <taxon>Glires</taxon>
        <taxon>Rodentia</taxon>
        <taxon>Hystricomorpha</taxon>
        <taxon>Bathyergidae</taxon>
        <taxon>Heterocephalus</taxon>
    </lineage>
</organism>
<feature type="compositionally biased region" description="Low complexity" evidence="1">
    <location>
        <begin position="66"/>
        <end position="82"/>
    </location>
</feature>
<accession>A0AAX6TCQ8</accession>
<sequence length="181" mass="19420">MRAAVALSEADQLAATRVGPSMGNHSGHPEDPEPVAVPTTKRTGIPTPRELSVTVSRERSVARGPSNPRKSGSSPTSSCTHTPTKHLRTTSGKLKQENEGGEKAVLESQVREPIAEAKTKDNEINRLRSELKKSKERMALSTEGTDASDQSSDGTSVPPGNTEPLIRTLEEKNKDLSERAC</sequence>
<dbReference type="AlphaFoldDB" id="A0AAX6TCQ8"/>
<proteinExistence type="predicted"/>